<evidence type="ECO:0000256" key="3">
    <source>
        <dbReference type="ARBA" id="ARBA00022692"/>
    </source>
</evidence>
<accession>A0A919XZC9</accession>
<proteinExistence type="predicted"/>
<evidence type="ECO:0000256" key="1">
    <source>
        <dbReference type="ARBA" id="ARBA00004651"/>
    </source>
</evidence>
<evidence type="ECO:0000313" key="7">
    <source>
        <dbReference type="EMBL" id="GIO39645.1"/>
    </source>
</evidence>
<keyword evidence="4 6" id="KW-1133">Transmembrane helix</keyword>
<comment type="subcellular location">
    <subcellularLocation>
        <location evidence="1">Cell membrane</location>
        <topology evidence="1">Multi-pass membrane protein</topology>
    </subcellularLocation>
</comment>
<feature type="transmembrane region" description="Helical" evidence="6">
    <location>
        <begin position="366"/>
        <end position="384"/>
    </location>
</feature>
<dbReference type="Pfam" id="PF07690">
    <property type="entry name" value="MFS_1"/>
    <property type="match status" value="1"/>
</dbReference>
<evidence type="ECO:0000256" key="2">
    <source>
        <dbReference type="ARBA" id="ARBA00022475"/>
    </source>
</evidence>
<dbReference type="CDD" id="cd06173">
    <property type="entry name" value="MFS_MefA_like"/>
    <property type="match status" value="1"/>
</dbReference>
<dbReference type="RefSeq" id="WP_212943088.1">
    <property type="nucleotide sequence ID" value="NZ_BORR01000025.1"/>
</dbReference>
<feature type="transmembrane region" description="Helical" evidence="6">
    <location>
        <begin position="302"/>
        <end position="320"/>
    </location>
</feature>
<evidence type="ECO:0000256" key="6">
    <source>
        <dbReference type="SAM" id="Phobius"/>
    </source>
</evidence>
<keyword evidence="2" id="KW-1003">Cell membrane</keyword>
<dbReference type="Gene3D" id="1.20.1250.20">
    <property type="entry name" value="MFS general substrate transporter like domains"/>
    <property type="match status" value="1"/>
</dbReference>
<keyword evidence="8" id="KW-1185">Reference proteome</keyword>
<reference evidence="7 8" key="1">
    <citation type="submission" date="2021-03" db="EMBL/GenBank/DDBJ databases">
        <title>Antimicrobial resistance genes in bacteria isolated from Japanese honey, and their potential for conferring macrolide and lincosamide resistance in the American foulbrood pathogen Paenibacillus larvae.</title>
        <authorList>
            <person name="Okamoto M."/>
            <person name="Kumagai M."/>
            <person name="Kanamori H."/>
            <person name="Takamatsu D."/>
        </authorList>
    </citation>
    <scope>NUCLEOTIDE SEQUENCE [LARGE SCALE GENOMIC DNA]</scope>
    <source>
        <strain evidence="7 8">J41TS12</strain>
    </source>
</reference>
<feature type="transmembrane region" description="Helical" evidence="6">
    <location>
        <begin position="269"/>
        <end position="290"/>
    </location>
</feature>
<evidence type="ECO:0000256" key="5">
    <source>
        <dbReference type="ARBA" id="ARBA00023136"/>
    </source>
</evidence>
<sequence length="421" mass="44955">MTEQANALPKRQKWAAILENKSFMYLLAARVITRFGDSIDSIAYSWMVYLLTGSKLMMGTLFALNFVPNLALSFFSGALVDRWSKRQVIIITHVGRGLIVILTATLYATSLLKPWHLYILTLLTSTLECFASPAEISLVPRLLAKEKLLIGNSLSTSITRIAELAGLAAAGGIIAIAGVSGAMLVDGATFFSAALLVGFISLSEKSKESAGTEKSNRSSLLQEVREGITFILRQKTILTIVIIAAFSNFCLSPFNVLGPAFIAEVLGEGPAGLSMMGISLVGGMAISGLWLARKGSAFRKSVLMLTGYTLLGVNYALLYLPGFLPVLSIAAASLFSFGMGAAVSLISTPATTYFMENVPQEMLGRVGAIHSMICTCAIPLGSLLAGALGDAIRTDIIYLGFGILLIIPVLLLPRYRSFMSI</sequence>
<evidence type="ECO:0000313" key="8">
    <source>
        <dbReference type="Proteomes" id="UP000681162"/>
    </source>
</evidence>
<feature type="transmembrane region" description="Helical" evidence="6">
    <location>
        <begin position="326"/>
        <end position="346"/>
    </location>
</feature>
<dbReference type="EMBL" id="BORR01000025">
    <property type="protein sequence ID" value="GIO39645.1"/>
    <property type="molecule type" value="Genomic_DNA"/>
</dbReference>
<organism evidence="7 8">
    <name type="scientific">Paenibacillus antibioticophila</name>
    <dbReference type="NCBI Taxonomy" id="1274374"/>
    <lineage>
        <taxon>Bacteria</taxon>
        <taxon>Bacillati</taxon>
        <taxon>Bacillota</taxon>
        <taxon>Bacilli</taxon>
        <taxon>Bacillales</taxon>
        <taxon>Paenibacillaceae</taxon>
        <taxon>Paenibacillus</taxon>
    </lineage>
</organism>
<dbReference type="PANTHER" id="PTHR23513:SF6">
    <property type="entry name" value="MAJOR FACILITATOR SUPERFAMILY ASSOCIATED DOMAIN-CONTAINING PROTEIN"/>
    <property type="match status" value="1"/>
</dbReference>
<dbReference type="InterPro" id="IPR011701">
    <property type="entry name" value="MFS"/>
</dbReference>
<evidence type="ECO:0000256" key="4">
    <source>
        <dbReference type="ARBA" id="ARBA00022989"/>
    </source>
</evidence>
<dbReference type="InterPro" id="IPR036259">
    <property type="entry name" value="MFS_trans_sf"/>
</dbReference>
<dbReference type="AlphaFoldDB" id="A0A919XZC9"/>
<feature type="transmembrane region" description="Helical" evidence="6">
    <location>
        <begin position="56"/>
        <end position="76"/>
    </location>
</feature>
<dbReference type="Proteomes" id="UP000681162">
    <property type="component" value="Unassembled WGS sequence"/>
</dbReference>
<name>A0A919XZC9_9BACL</name>
<gene>
    <name evidence="7" type="ORF">J41TS12_45060</name>
</gene>
<feature type="transmembrane region" description="Helical" evidence="6">
    <location>
        <begin position="396"/>
        <end position="415"/>
    </location>
</feature>
<dbReference type="PANTHER" id="PTHR23513">
    <property type="entry name" value="INTEGRAL MEMBRANE EFFLUX PROTEIN-RELATED"/>
    <property type="match status" value="1"/>
</dbReference>
<protein>
    <submittedName>
        <fullName evidence="7">MFS transporter</fullName>
    </submittedName>
</protein>
<dbReference type="GO" id="GO:0005886">
    <property type="term" value="C:plasma membrane"/>
    <property type="evidence" value="ECO:0007669"/>
    <property type="project" value="UniProtKB-SubCell"/>
</dbReference>
<keyword evidence="5 6" id="KW-0472">Membrane</keyword>
<dbReference type="GO" id="GO:0022857">
    <property type="term" value="F:transmembrane transporter activity"/>
    <property type="evidence" value="ECO:0007669"/>
    <property type="project" value="InterPro"/>
</dbReference>
<feature type="transmembrane region" description="Helical" evidence="6">
    <location>
        <begin position="157"/>
        <end position="177"/>
    </location>
</feature>
<feature type="transmembrane region" description="Helical" evidence="6">
    <location>
        <begin position="237"/>
        <end position="257"/>
    </location>
</feature>
<dbReference type="SUPFAM" id="SSF103473">
    <property type="entry name" value="MFS general substrate transporter"/>
    <property type="match status" value="1"/>
</dbReference>
<keyword evidence="3 6" id="KW-0812">Transmembrane</keyword>
<comment type="caution">
    <text evidence="7">The sequence shown here is derived from an EMBL/GenBank/DDBJ whole genome shotgun (WGS) entry which is preliminary data.</text>
</comment>
<feature type="transmembrane region" description="Helical" evidence="6">
    <location>
        <begin position="88"/>
        <end position="109"/>
    </location>
</feature>